<dbReference type="Gene3D" id="3.40.50.410">
    <property type="entry name" value="von Willebrand factor, type A domain"/>
    <property type="match status" value="1"/>
</dbReference>
<dbReference type="InterPro" id="IPR036465">
    <property type="entry name" value="vWFA_dom_sf"/>
</dbReference>
<sequence length="600" mass="68009">MLYAYSSKSINATIDNCSICLSALTGGTPRLILSCNHKFHFQCLASSIRAQNNQCPLCRAAIDASITQLLSANRSDQQQQRQIYMNPSRIRLHNNYQYHTRSRHIPHSTENVDHGRAVSTLSTSVATTRQTTALSNSSHSPTITVSTKLEFKGQLSQRESNIYGLVTLQAPFTRQSSSSSSLSRVPIDLICVVDQSASMSGAKMILLKETLIYITEQLTDFDRLGIISFDNHAYDRSHGLKRMTQENKHKLNVAINDGIIDGFSTNIGCGLKMGIELFRHRQTRNPVSALFLLTDGQDDEIHDYSHIMRRLPTDVVCHTFGYGSDHATSLLVQLAEQGNGGTFTHIDKHEAVGPAFAMALAGLLTCVAQHIRVHIEFYGDYQVTHTHSIYAYEPERLPSSKIIFKLNDLNADEKRNLIFQLYVPKMKDRSSSHNQYGEQQHYAQNHTIGHVSVVYTDPNSRQRFTTTSVPFHLIRNSTLPSDHLQVSYTIDLQRNRIETALVLKQAMDEQNYSRSMAILRAQVEKIKASVSAQDPFCQQLIRDLEYRYPTEHGYRSTYHNIYRQHATERGTYSSSTSTSAQIYGSVYQRRQMAHYQKQYE</sequence>
<evidence type="ECO:0000259" key="5">
    <source>
        <dbReference type="PROSITE" id="PS50234"/>
    </source>
</evidence>
<dbReference type="InterPro" id="IPR051266">
    <property type="entry name" value="CLCR"/>
</dbReference>
<dbReference type="SUPFAM" id="SSF53300">
    <property type="entry name" value="vWA-like"/>
    <property type="match status" value="1"/>
</dbReference>
<protein>
    <submittedName>
        <fullName evidence="7">Uncharacterized protein</fullName>
    </submittedName>
</protein>
<dbReference type="Pfam" id="PF13639">
    <property type="entry name" value="zf-RING_2"/>
    <property type="match status" value="1"/>
</dbReference>
<dbReference type="InterPro" id="IPR001841">
    <property type="entry name" value="Znf_RING"/>
</dbReference>
<dbReference type="Pfam" id="PF00092">
    <property type="entry name" value="VWA"/>
    <property type="match status" value="1"/>
</dbReference>
<dbReference type="PANTHER" id="PTHR10579:SF43">
    <property type="entry name" value="ZINC FINGER (C3HC4-TYPE RING FINGER) FAMILY PROTEIN"/>
    <property type="match status" value="1"/>
</dbReference>
<dbReference type="PROSITE" id="PS50234">
    <property type="entry name" value="VWFA"/>
    <property type="match status" value="1"/>
</dbReference>
<dbReference type="EMBL" id="CAJOAY010000014">
    <property type="protein sequence ID" value="CAF3486947.1"/>
    <property type="molecule type" value="Genomic_DNA"/>
</dbReference>
<proteinExistence type="predicted"/>
<dbReference type="Proteomes" id="UP000663891">
    <property type="component" value="Unassembled WGS sequence"/>
</dbReference>
<dbReference type="Proteomes" id="UP000663881">
    <property type="component" value="Unassembled WGS sequence"/>
</dbReference>
<dbReference type="InterPro" id="IPR002035">
    <property type="entry name" value="VWF_A"/>
</dbReference>
<comment type="caution">
    <text evidence="7">The sequence shown here is derived from an EMBL/GenBank/DDBJ whole genome shotgun (WGS) entry which is preliminary data.</text>
</comment>
<reference evidence="7" key="1">
    <citation type="submission" date="2021-02" db="EMBL/GenBank/DDBJ databases">
        <authorList>
            <person name="Nowell W R."/>
        </authorList>
    </citation>
    <scope>NUCLEOTIDE SEQUENCE</scope>
</reference>
<name>A0A818GDJ6_9BILA</name>
<evidence type="ECO:0000256" key="2">
    <source>
        <dbReference type="ARBA" id="ARBA00022833"/>
    </source>
</evidence>
<dbReference type="AlphaFoldDB" id="A0A818GDJ6"/>
<dbReference type="EMBL" id="CAJNON010000199">
    <property type="protein sequence ID" value="CAF1094652.1"/>
    <property type="molecule type" value="Genomic_DNA"/>
</dbReference>
<dbReference type="GO" id="GO:0008270">
    <property type="term" value="F:zinc ion binding"/>
    <property type="evidence" value="ECO:0007669"/>
    <property type="project" value="UniProtKB-KW"/>
</dbReference>
<evidence type="ECO:0000259" key="4">
    <source>
        <dbReference type="PROSITE" id="PS50089"/>
    </source>
</evidence>
<organism evidence="7 8">
    <name type="scientific">Adineta steineri</name>
    <dbReference type="NCBI Taxonomy" id="433720"/>
    <lineage>
        <taxon>Eukaryota</taxon>
        <taxon>Metazoa</taxon>
        <taxon>Spiralia</taxon>
        <taxon>Gnathifera</taxon>
        <taxon>Rotifera</taxon>
        <taxon>Eurotatoria</taxon>
        <taxon>Bdelloidea</taxon>
        <taxon>Adinetida</taxon>
        <taxon>Adinetidae</taxon>
        <taxon>Adineta</taxon>
    </lineage>
</organism>
<keyword evidence="1 3" id="KW-0863">Zinc-finger</keyword>
<evidence type="ECO:0000256" key="3">
    <source>
        <dbReference type="PROSITE-ProRule" id="PRU00175"/>
    </source>
</evidence>
<evidence type="ECO:0000313" key="6">
    <source>
        <dbReference type="EMBL" id="CAF1094652.1"/>
    </source>
</evidence>
<keyword evidence="1 3" id="KW-0479">Metal-binding</keyword>
<feature type="domain" description="RING-type" evidence="4">
    <location>
        <begin position="17"/>
        <end position="59"/>
    </location>
</feature>
<dbReference type="InterPro" id="IPR013083">
    <property type="entry name" value="Znf_RING/FYVE/PHD"/>
</dbReference>
<accession>A0A818GDJ6</accession>
<keyword evidence="2" id="KW-0862">Zinc</keyword>
<feature type="domain" description="VWFA" evidence="5">
    <location>
        <begin position="188"/>
        <end position="360"/>
    </location>
</feature>
<dbReference type="CDD" id="cd16448">
    <property type="entry name" value="RING-H2"/>
    <property type="match status" value="1"/>
</dbReference>
<gene>
    <name evidence="7" type="ORF">OKA104_LOCUS670</name>
    <name evidence="6" type="ORF">VCS650_LOCUS19754</name>
</gene>
<dbReference type="OrthoDB" id="299997at2759"/>
<dbReference type="PROSITE" id="PS50089">
    <property type="entry name" value="ZF_RING_2"/>
    <property type="match status" value="1"/>
</dbReference>
<evidence type="ECO:0000313" key="7">
    <source>
        <dbReference type="EMBL" id="CAF3486947.1"/>
    </source>
</evidence>
<dbReference type="Gene3D" id="3.30.40.10">
    <property type="entry name" value="Zinc/RING finger domain, C3HC4 (zinc finger)"/>
    <property type="match status" value="1"/>
</dbReference>
<dbReference type="SMART" id="SM00184">
    <property type="entry name" value="RING"/>
    <property type="match status" value="1"/>
</dbReference>
<evidence type="ECO:0000313" key="8">
    <source>
        <dbReference type="Proteomes" id="UP000663881"/>
    </source>
</evidence>
<evidence type="ECO:0000256" key="1">
    <source>
        <dbReference type="ARBA" id="ARBA00022771"/>
    </source>
</evidence>
<dbReference type="SUPFAM" id="SSF57850">
    <property type="entry name" value="RING/U-box"/>
    <property type="match status" value="1"/>
</dbReference>
<dbReference type="SMART" id="SM00327">
    <property type="entry name" value="VWA"/>
    <property type="match status" value="1"/>
</dbReference>
<dbReference type="PANTHER" id="PTHR10579">
    <property type="entry name" value="CALCIUM-ACTIVATED CHLORIDE CHANNEL REGULATOR"/>
    <property type="match status" value="1"/>
</dbReference>